<dbReference type="EMBL" id="GBXM01039548">
    <property type="protein sequence ID" value="JAH69029.1"/>
    <property type="molecule type" value="Transcribed_RNA"/>
</dbReference>
<reference evidence="1" key="1">
    <citation type="submission" date="2014-11" db="EMBL/GenBank/DDBJ databases">
        <authorList>
            <person name="Amaro Gonzalez C."/>
        </authorList>
    </citation>
    <scope>NUCLEOTIDE SEQUENCE</scope>
</reference>
<sequence>MFLSHVEARKTGLFPPWSIRKLHCCLTTYKLSTDSALLLV</sequence>
<protein>
    <submittedName>
        <fullName evidence="1">Uncharacterized protein</fullName>
    </submittedName>
</protein>
<evidence type="ECO:0000313" key="1">
    <source>
        <dbReference type="EMBL" id="JAH69029.1"/>
    </source>
</evidence>
<accession>A0A0E9UT33</accession>
<name>A0A0E9UT33_ANGAN</name>
<proteinExistence type="predicted"/>
<organism evidence="1">
    <name type="scientific">Anguilla anguilla</name>
    <name type="common">European freshwater eel</name>
    <name type="synonym">Muraena anguilla</name>
    <dbReference type="NCBI Taxonomy" id="7936"/>
    <lineage>
        <taxon>Eukaryota</taxon>
        <taxon>Metazoa</taxon>
        <taxon>Chordata</taxon>
        <taxon>Craniata</taxon>
        <taxon>Vertebrata</taxon>
        <taxon>Euteleostomi</taxon>
        <taxon>Actinopterygii</taxon>
        <taxon>Neopterygii</taxon>
        <taxon>Teleostei</taxon>
        <taxon>Anguilliformes</taxon>
        <taxon>Anguillidae</taxon>
        <taxon>Anguilla</taxon>
    </lineage>
</organism>
<dbReference type="AlphaFoldDB" id="A0A0E9UT33"/>
<reference evidence="1" key="2">
    <citation type="journal article" date="2015" name="Fish Shellfish Immunol.">
        <title>Early steps in the European eel (Anguilla anguilla)-Vibrio vulnificus interaction in the gills: Role of the RtxA13 toxin.</title>
        <authorList>
            <person name="Callol A."/>
            <person name="Pajuelo D."/>
            <person name="Ebbesson L."/>
            <person name="Teles M."/>
            <person name="MacKenzie S."/>
            <person name="Amaro C."/>
        </authorList>
    </citation>
    <scope>NUCLEOTIDE SEQUENCE</scope>
</reference>